<organism evidence="4 5">
    <name type="scientific">Archangium gephyra</name>
    <dbReference type="NCBI Taxonomy" id="48"/>
    <lineage>
        <taxon>Bacteria</taxon>
        <taxon>Pseudomonadati</taxon>
        <taxon>Myxococcota</taxon>
        <taxon>Myxococcia</taxon>
        <taxon>Myxococcales</taxon>
        <taxon>Cystobacterineae</taxon>
        <taxon>Archangiaceae</taxon>
        <taxon>Archangium</taxon>
    </lineage>
</organism>
<feature type="transmembrane region" description="Helical" evidence="1">
    <location>
        <begin position="488"/>
        <end position="509"/>
    </location>
</feature>
<sequence length="564" mass="60497">MGQYDMTRFTGTATPLTAQGVQACADKLSVHPAEIWAVLQIETRGCGYFADRRPAILFERHVFSRRTQGRFDAQAPDLSNSKAGGYASGPAEYPRLERAMALDEQAAMESASWGLGQVMGYHAQDLGYGSVQQFVSRMMASEDEQLAAMATFIQHHGLDEALRTHDWAAFARGYNGSGYAKNEYDKKLAAAFQRLSTHTLPDLSVREGQLLLTFLGFEPGTVDGAFGAHTKTALNRFQGEHHLPLTSGFDPATLEALRQLANPPPVTVPATVLPARQVSVAPAPIVTLAPRPPTPLVVKSPEPVELTPAEPAPAPVEALPVELLRQKLSQPLGKDVQQELARLLALREKAAPVLGPTAVQSIDLGLTALLSSEQPNLAFVRGIRLRTAAALADQLYPLRPLPLLRSSSPAIQVVLGLGLLLLVSHGSAAFIHSVLTNDNTQLLGLPVRTLLLVGLCGAMGGVVSILMRLSELEKLRGASRTSMVMLGFFKPVIGLYSALFCFALMKSGLLPLQPPNPESEQYLYMAVCFLVGFSERLAKDVFARAEEGLVAAAGGEKPAPLPAP</sequence>
<keyword evidence="1" id="KW-0472">Membrane</keyword>
<dbReference type="EMBL" id="QUMU01000017">
    <property type="protein sequence ID" value="REG23188.1"/>
    <property type="molecule type" value="Genomic_DNA"/>
</dbReference>
<feature type="transmembrane region" description="Helical" evidence="1">
    <location>
        <begin position="447"/>
        <end position="467"/>
    </location>
</feature>
<reference evidence="4 5" key="1">
    <citation type="submission" date="2018-08" db="EMBL/GenBank/DDBJ databases">
        <title>Genomic Encyclopedia of Archaeal and Bacterial Type Strains, Phase II (KMG-II): from individual species to whole genera.</title>
        <authorList>
            <person name="Goeker M."/>
        </authorList>
    </citation>
    <scope>NUCLEOTIDE SEQUENCE [LARGE SCALE GENOMIC DNA]</scope>
    <source>
        <strain evidence="4 5">DSM 2261</strain>
    </source>
</reference>
<dbReference type="InterPro" id="IPR002477">
    <property type="entry name" value="Peptidoglycan-bd-like"/>
</dbReference>
<dbReference type="InterPro" id="IPR036365">
    <property type="entry name" value="PGBD-like_sf"/>
</dbReference>
<dbReference type="RefSeq" id="WP_211344897.1">
    <property type="nucleotide sequence ID" value="NZ_QUMU01000017.1"/>
</dbReference>
<evidence type="ECO:0000313" key="4">
    <source>
        <dbReference type="EMBL" id="REG23188.1"/>
    </source>
</evidence>
<comment type="caution">
    <text evidence="4">The sequence shown here is derived from an EMBL/GenBank/DDBJ whole genome shotgun (WGS) entry which is preliminary data.</text>
</comment>
<feature type="domain" description="Peptidoglycan binding-like" evidence="2">
    <location>
        <begin position="204"/>
        <end position="257"/>
    </location>
</feature>
<feature type="transmembrane region" description="Helical" evidence="1">
    <location>
        <begin position="413"/>
        <end position="435"/>
    </location>
</feature>
<evidence type="ECO:0000259" key="2">
    <source>
        <dbReference type="Pfam" id="PF01471"/>
    </source>
</evidence>
<dbReference type="Gene3D" id="1.10.101.10">
    <property type="entry name" value="PGBD-like superfamily/PGBD"/>
    <property type="match status" value="1"/>
</dbReference>
<dbReference type="InterPro" id="IPR036366">
    <property type="entry name" value="PGBDSf"/>
</dbReference>
<keyword evidence="5" id="KW-1185">Reference proteome</keyword>
<feature type="domain" description="N-acetylmuramidase" evidence="3">
    <location>
        <begin position="32"/>
        <end position="195"/>
    </location>
</feature>
<evidence type="ECO:0000313" key="5">
    <source>
        <dbReference type="Proteomes" id="UP000256345"/>
    </source>
</evidence>
<keyword evidence="1" id="KW-0812">Transmembrane</keyword>
<dbReference type="SUPFAM" id="SSF47090">
    <property type="entry name" value="PGBD-like"/>
    <property type="match status" value="1"/>
</dbReference>
<dbReference type="InterPro" id="IPR024408">
    <property type="entry name" value="Muramidase"/>
</dbReference>
<accession>A0ABX9JNM7</accession>
<dbReference type="Pfam" id="PF11860">
    <property type="entry name" value="Muramidase"/>
    <property type="match status" value="1"/>
</dbReference>
<keyword evidence="1" id="KW-1133">Transmembrane helix</keyword>
<proteinExistence type="predicted"/>
<gene>
    <name evidence="4" type="ORF">ATI61_11731</name>
</gene>
<evidence type="ECO:0000256" key="1">
    <source>
        <dbReference type="SAM" id="Phobius"/>
    </source>
</evidence>
<name>A0ABX9JNM7_9BACT</name>
<evidence type="ECO:0000259" key="3">
    <source>
        <dbReference type="Pfam" id="PF11860"/>
    </source>
</evidence>
<dbReference type="Proteomes" id="UP000256345">
    <property type="component" value="Unassembled WGS sequence"/>
</dbReference>
<protein>
    <submittedName>
        <fullName evidence="4">Peptidoglycan hydrolase-like protein with peptidoglycan-binding domain</fullName>
    </submittedName>
</protein>
<dbReference type="Pfam" id="PF01471">
    <property type="entry name" value="PG_binding_1"/>
    <property type="match status" value="1"/>
</dbReference>